<reference evidence="2 3" key="1">
    <citation type="journal article" date="2019" name="Int. J. Syst. Evol. Microbiol.">
        <title>The Global Catalogue of Microorganisms (GCM) 10K type strain sequencing project: providing services to taxonomists for standard genome sequencing and annotation.</title>
        <authorList>
            <consortium name="The Broad Institute Genomics Platform"/>
            <consortium name="The Broad Institute Genome Sequencing Center for Infectious Disease"/>
            <person name="Wu L."/>
            <person name="Ma J."/>
        </authorList>
    </citation>
    <scope>NUCLEOTIDE SEQUENCE [LARGE SCALE GENOMIC DNA]</scope>
    <source>
        <strain evidence="2 3">JCM 10977</strain>
    </source>
</reference>
<accession>A0ABN1PHA9</accession>
<name>A0ABN1PHA9_9ACTN</name>
<keyword evidence="1" id="KW-0812">Transmembrane</keyword>
<sequence length="189" mass="20363">MQARRLGCGHNPLRRPSDRFEAALAVIALFAGILLIPAGAAVGTSVEKADESRVAEQRAVLRQLAARTTADAPAITGQELGRITWPVPVVWQDETGVDHRGLVDLMLGTKANTEVVVWVDRSGALVKPPRTAGDSAAIGDAVGFGTVIGCWLVLWVLLLIARRALDRRRLADWAAEWEQVAPGWTHHDG</sequence>
<keyword evidence="3" id="KW-1185">Reference proteome</keyword>
<proteinExistence type="predicted"/>
<dbReference type="PANTHER" id="PTHR42305:SF1">
    <property type="entry name" value="MEMBRANE PROTEIN RV1733C-RELATED"/>
    <property type="match status" value="1"/>
</dbReference>
<keyword evidence="1" id="KW-1133">Transmembrane helix</keyword>
<evidence type="ECO:0000313" key="3">
    <source>
        <dbReference type="Proteomes" id="UP001500542"/>
    </source>
</evidence>
<keyword evidence="1" id="KW-0472">Membrane</keyword>
<feature type="transmembrane region" description="Helical" evidence="1">
    <location>
        <begin position="141"/>
        <end position="161"/>
    </location>
</feature>
<comment type="caution">
    <text evidence="2">The sequence shown here is derived from an EMBL/GenBank/DDBJ whole genome shotgun (WGS) entry which is preliminary data.</text>
</comment>
<dbReference type="PANTHER" id="PTHR42305">
    <property type="entry name" value="MEMBRANE PROTEIN RV1733C-RELATED"/>
    <property type="match status" value="1"/>
</dbReference>
<organism evidence="2 3">
    <name type="scientific">Kribbella koreensis</name>
    <dbReference type="NCBI Taxonomy" id="57909"/>
    <lineage>
        <taxon>Bacteria</taxon>
        <taxon>Bacillati</taxon>
        <taxon>Actinomycetota</taxon>
        <taxon>Actinomycetes</taxon>
        <taxon>Propionibacteriales</taxon>
        <taxon>Kribbellaceae</taxon>
        <taxon>Kribbella</taxon>
    </lineage>
</organism>
<dbReference type="EMBL" id="BAAAHK010000003">
    <property type="protein sequence ID" value="GAA0927582.1"/>
    <property type="molecule type" value="Genomic_DNA"/>
</dbReference>
<evidence type="ECO:0000256" key="1">
    <source>
        <dbReference type="SAM" id="Phobius"/>
    </source>
</evidence>
<feature type="transmembrane region" description="Helical" evidence="1">
    <location>
        <begin position="20"/>
        <end position="42"/>
    </location>
</feature>
<gene>
    <name evidence="2" type="ORF">GCM10009554_08590</name>
</gene>
<protein>
    <submittedName>
        <fullName evidence="2">Uncharacterized protein</fullName>
    </submittedName>
</protein>
<evidence type="ECO:0000313" key="2">
    <source>
        <dbReference type="EMBL" id="GAA0927582.1"/>
    </source>
</evidence>
<dbReference type="Proteomes" id="UP001500542">
    <property type="component" value="Unassembled WGS sequence"/>
</dbReference>
<dbReference type="InterPro" id="IPR039708">
    <property type="entry name" value="MT1774/Rv1733c-like"/>
</dbReference>